<proteinExistence type="predicted"/>
<keyword evidence="2" id="KW-1185">Reference proteome</keyword>
<name>A0A498I770_MALDO</name>
<dbReference type="Proteomes" id="UP000290289">
    <property type="component" value="Chromosome 13"/>
</dbReference>
<comment type="caution">
    <text evidence="1">The sequence shown here is derived from an EMBL/GenBank/DDBJ whole genome shotgun (WGS) entry which is preliminary data.</text>
</comment>
<accession>A0A498I770</accession>
<sequence>MSDIVSANEVENPSITSGSRLLSAVMVTVFLRKEKFKYHNLTPSNIETFYDKTPHLTDRLVITKLQTISMLLEVGPPPVSLIVLHDIRAREWACAPM</sequence>
<reference evidence="1 2" key="1">
    <citation type="submission" date="2018-10" db="EMBL/GenBank/DDBJ databases">
        <title>A high-quality apple genome assembly.</title>
        <authorList>
            <person name="Hu J."/>
        </authorList>
    </citation>
    <scope>NUCLEOTIDE SEQUENCE [LARGE SCALE GENOMIC DNA]</scope>
    <source>
        <strain evidence="2">cv. HFTH1</strain>
        <tissue evidence="1">Young leaf</tissue>
    </source>
</reference>
<organism evidence="1 2">
    <name type="scientific">Malus domestica</name>
    <name type="common">Apple</name>
    <name type="synonym">Pyrus malus</name>
    <dbReference type="NCBI Taxonomy" id="3750"/>
    <lineage>
        <taxon>Eukaryota</taxon>
        <taxon>Viridiplantae</taxon>
        <taxon>Streptophyta</taxon>
        <taxon>Embryophyta</taxon>
        <taxon>Tracheophyta</taxon>
        <taxon>Spermatophyta</taxon>
        <taxon>Magnoliopsida</taxon>
        <taxon>eudicotyledons</taxon>
        <taxon>Gunneridae</taxon>
        <taxon>Pentapetalae</taxon>
        <taxon>rosids</taxon>
        <taxon>fabids</taxon>
        <taxon>Rosales</taxon>
        <taxon>Rosaceae</taxon>
        <taxon>Amygdaloideae</taxon>
        <taxon>Maleae</taxon>
        <taxon>Malus</taxon>
    </lineage>
</organism>
<evidence type="ECO:0000313" key="2">
    <source>
        <dbReference type="Proteomes" id="UP000290289"/>
    </source>
</evidence>
<evidence type="ECO:0000313" key="1">
    <source>
        <dbReference type="EMBL" id="RXH78729.1"/>
    </source>
</evidence>
<gene>
    <name evidence="1" type="ORF">DVH24_002247</name>
</gene>
<dbReference type="EMBL" id="RDQH01000339">
    <property type="protein sequence ID" value="RXH78729.1"/>
    <property type="molecule type" value="Genomic_DNA"/>
</dbReference>
<protein>
    <submittedName>
        <fullName evidence="1">Uncharacterized protein</fullName>
    </submittedName>
</protein>
<dbReference type="AlphaFoldDB" id="A0A498I770"/>